<name>A0A8X6TXQ4_NEPPI</name>
<dbReference type="AlphaFoldDB" id="A0A8X6TXQ4"/>
<protein>
    <submittedName>
        <fullName evidence="1">Uncharacterized protein</fullName>
    </submittedName>
</protein>
<keyword evidence="2" id="KW-1185">Reference proteome</keyword>
<dbReference type="EMBL" id="BMAW01067724">
    <property type="protein sequence ID" value="GFT61162.1"/>
    <property type="molecule type" value="Genomic_DNA"/>
</dbReference>
<organism evidence="1 2">
    <name type="scientific">Nephila pilipes</name>
    <name type="common">Giant wood spider</name>
    <name type="synonym">Nephila maculata</name>
    <dbReference type="NCBI Taxonomy" id="299642"/>
    <lineage>
        <taxon>Eukaryota</taxon>
        <taxon>Metazoa</taxon>
        <taxon>Ecdysozoa</taxon>
        <taxon>Arthropoda</taxon>
        <taxon>Chelicerata</taxon>
        <taxon>Arachnida</taxon>
        <taxon>Araneae</taxon>
        <taxon>Araneomorphae</taxon>
        <taxon>Entelegynae</taxon>
        <taxon>Araneoidea</taxon>
        <taxon>Nephilidae</taxon>
        <taxon>Nephila</taxon>
    </lineage>
</organism>
<comment type="caution">
    <text evidence="1">The sequence shown here is derived from an EMBL/GenBank/DDBJ whole genome shotgun (WGS) entry which is preliminary data.</text>
</comment>
<evidence type="ECO:0000313" key="2">
    <source>
        <dbReference type="Proteomes" id="UP000887013"/>
    </source>
</evidence>
<proteinExistence type="predicted"/>
<reference evidence="1" key="1">
    <citation type="submission" date="2020-08" db="EMBL/GenBank/DDBJ databases">
        <title>Multicomponent nature underlies the extraordinary mechanical properties of spider dragline silk.</title>
        <authorList>
            <person name="Kono N."/>
            <person name="Nakamura H."/>
            <person name="Mori M."/>
            <person name="Yoshida Y."/>
            <person name="Ohtoshi R."/>
            <person name="Malay A.D."/>
            <person name="Moran D.A.P."/>
            <person name="Tomita M."/>
            <person name="Numata K."/>
            <person name="Arakawa K."/>
        </authorList>
    </citation>
    <scope>NUCLEOTIDE SEQUENCE</scope>
</reference>
<dbReference type="Proteomes" id="UP000887013">
    <property type="component" value="Unassembled WGS sequence"/>
</dbReference>
<evidence type="ECO:0000313" key="1">
    <source>
        <dbReference type="EMBL" id="GFT61162.1"/>
    </source>
</evidence>
<sequence>MLREIKKNTIRSRDTALNKMIKEISYTQCLNVPHIQLIKSKGNKKTGSLQLRSVFFDFISLKNLHCFKEKDEQSHTTDNLNDTQTPCAWFPDMKAAKMSLGLITDGGAHTVVRCADFVQMRHCLYRCNNF</sequence>
<gene>
    <name evidence="1" type="ORF">NPIL_597901</name>
</gene>
<accession>A0A8X6TXQ4</accession>